<dbReference type="GO" id="GO:0019752">
    <property type="term" value="P:carboxylic acid metabolic process"/>
    <property type="evidence" value="ECO:0007669"/>
    <property type="project" value="UniProtKB-ARBA"/>
</dbReference>
<dbReference type="RefSeq" id="WP_182168231.1">
    <property type="nucleotide sequence ID" value="NZ_JACFXV010000067.1"/>
</dbReference>
<dbReference type="PANTHER" id="PTHR13812">
    <property type="entry name" value="KETIMINE REDUCTASE MU-CRYSTALLIN"/>
    <property type="match status" value="1"/>
</dbReference>
<comment type="caution">
    <text evidence="2">The sequence shown here is derived from an EMBL/GenBank/DDBJ whole genome shotgun (WGS) entry which is preliminary data.</text>
</comment>
<proteinExistence type="inferred from homology"/>
<dbReference type="Pfam" id="PF02423">
    <property type="entry name" value="OCD_Mu_crystall"/>
    <property type="match status" value="1"/>
</dbReference>
<dbReference type="InterPro" id="IPR036291">
    <property type="entry name" value="NAD(P)-bd_dom_sf"/>
</dbReference>
<evidence type="ECO:0000313" key="3">
    <source>
        <dbReference type="Proteomes" id="UP000541109"/>
    </source>
</evidence>
<dbReference type="GO" id="GO:0005737">
    <property type="term" value="C:cytoplasm"/>
    <property type="evidence" value="ECO:0007669"/>
    <property type="project" value="TreeGrafter"/>
</dbReference>
<evidence type="ECO:0000256" key="1">
    <source>
        <dbReference type="ARBA" id="ARBA00008903"/>
    </source>
</evidence>
<comment type="similarity">
    <text evidence="1">Belongs to the ornithine cyclodeaminase/mu-crystallin family.</text>
</comment>
<accession>A0A839ALV1</accession>
<dbReference type="PIRSF" id="PIRSF001439">
    <property type="entry name" value="CryM"/>
    <property type="match status" value="1"/>
</dbReference>
<dbReference type="EMBL" id="JACFXV010000067">
    <property type="protein sequence ID" value="MBA5779409.1"/>
    <property type="molecule type" value="Genomic_DNA"/>
</dbReference>
<dbReference type="Gene3D" id="3.30.1780.10">
    <property type="entry name" value="ornithine cyclodeaminase, domain 1"/>
    <property type="match status" value="1"/>
</dbReference>
<dbReference type="AlphaFoldDB" id="A0A839ALV1"/>
<gene>
    <name evidence="2" type="ORF">H2509_19945</name>
</gene>
<dbReference type="GO" id="GO:0016491">
    <property type="term" value="F:oxidoreductase activity"/>
    <property type="evidence" value="ECO:0007669"/>
    <property type="project" value="UniProtKB-ARBA"/>
</dbReference>
<dbReference type="InterPro" id="IPR003462">
    <property type="entry name" value="ODC_Mu_crystall"/>
</dbReference>
<dbReference type="PANTHER" id="PTHR13812:SF19">
    <property type="entry name" value="KETIMINE REDUCTASE MU-CRYSTALLIN"/>
    <property type="match status" value="1"/>
</dbReference>
<name>A0A839ALV1_9HYPH</name>
<dbReference type="Gene3D" id="3.40.50.720">
    <property type="entry name" value="NAD(P)-binding Rossmann-like Domain"/>
    <property type="match status" value="1"/>
</dbReference>
<evidence type="ECO:0000313" key="2">
    <source>
        <dbReference type="EMBL" id="MBA5779409.1"/>
    </source>
</evidence>
<reference evidence="2 3" key="1">
    <citation type="submission" date="2020-07" db="EMBL/GenBank/DDBJ databases">
        <title>Stappia sp., F7233, whole genome shotgun sequencing project.</title>
        <authorList>
            <person name="Jiang S."/>
            <person name="Liu Z.W."/>
            <person name="Du Z.J."/>
        </authorList>
    </citation>
    <scope>NUCLEOTIDE SEQUENCE [LARGE SCALE GENOMIC DNA]</scope>
    <source>
        <strain evidence="2 3">F7233</strain>
    </source>
</reference>
<dbReference type="Proteomes" id="UP000541109">
    <property type="component" value="Unassembled WGS sequence"/>
</dbReference>
<organism evidence="2 3">
    <name type="scientific">Stappia albiluteola</name>
    <dbReference type="NCBI Taxonomy" id="2758565"/>
    <lineage>
        <taxon>Bacteria</taxon>
        <taxon>Pseudomonadati</taxon>
        <taxon>Pseudomonadota</taxon>
        <taxon>Alphaproteobacteria</taxon>
        <taxon>Hyphomicrobiales</taxon>
        <taxon>Stappiaceae</taxon>
        <taxon>Stappia</taxon>
    </lineage>
</organism>
<dbReference type="NCBIfam" id="NF004793">
    <property type="entry name" value="PRK06141.1"/>
    <property type="match status" value="1"/>
</dbReference>
<dbReference type="FunFam" id="3.40.50.720:FF:000311">
    <property type="entry name" value="Ornithine cyclodeaminase"/>
    <property type="match status" value="1"/>
</dbReference>
<keyword evidence="3" id="KW-1185">Reference proteome</keyword>
<protein>
    <submittedName>
        <fullName evidence="2">Ornithine cyclodeaminase family protein</fullName>
    </submittedName>
</protein>
<sequence length="320" mass="33559">MLQLDQATTRAMLEWRPLIEALRAMFDDGCEMPVRHHHDVAVPGEADATLLLMPAWVPGRYIGVKLATVVPGNGARGLPAVMATYCLSSGRTGEMLALIDGGELTARRTAAASALAADYLARKDASDLLLIGTGRVVENLIGAHCAVRPIRKVSVWGRDMAKAEALAEAAAREHGVEAEAAGDLGKALETADIVSAATLSEIPLIEGVRLSPGCHVDLVGAFKPSMRESDDEAIRRASVFVDTLAGATREGGDIVQPLQSGVLKMEDIRGDLFSLATGTVPGRVSEDEITLFKSVGAALEDLAGAILAYETAMARPQGAG</sequence>
<dbReference type="InterPro" id="IPR023401">
    <property type="entry name" value="ODC_N"/>
</dbReference>
<dbReference type="SUPFAM" id="SSF51735">
    <property type="entry name" value="NAD(P)-binding Rossmann-fold domains"/>
    <property type="match status" value="1"/>
</dbReference>